<dbReference type="Proteomes" id="UP000294664">
    <property type="component" value="Unassembled WGS sequence"/>
</dbReference>
<evidence type="ECO:0000256" key="1">
    <source>
        <dbReference type="ARBA" id="ARBA00022448"/>
    </source>
</evidence>
<reference evidence="9 10" key="1">
    <citation type="submission" date="2019-03" db="EMBL/GenBank/DDBJ databases">
        <title>Genomic Encyclopedia of Type Strains, Phase IV (KMG-IV): sequencing the most valuable type-strain genomes for metagenomic binning, comparative biology and taxonomic classification.</title>
        <authorList>
            <person name="Goeker M."/>
        </authorList>
    </citation>
    <scope>NUCLEOTIDE SEQUENCE [LARGE SCALE GENOMIC DNA]</scope>
    <source>
        <strain evidence="9 10">DSM 9035</strain>
    </source>
</reference>
<feature type="transmembrane region" description="Helical" evidence="7">
    <location>
        <begin position="12"/>
        <end position="34"/>
    </location>
</feature>
<keyword evidence="1" id="KW-0813">Transport</keyword>
<keyword evidence="7" id="KW-1133">Transmembrane helix</keyword>
<dbReference type="InterPro" id="IPR009056">
    <property type="entry name" value="Cyt_c-like_dom"/>
</dbReference>
<dbReference type="PROSITE" id="PS51007">
    <property type="entry name" value="CYTC"/>
    <property type="match status" value="3"/>
</dbReference>
<dbReference type="GO" id="GO:0020037">
    <property type="term" value="F:heme binding"/>
    <property type="evidence" value="ECO:0007669"/>
    <property type="project" value="InterPro"/>
</dbReference>
<dbReference type="GO" id="GO:0009055">
    <property type="term" value="F:electron transfer activity"/>
    <property type="evidence" value="ECO:0007669"/>
    <property type="project" value="InterPro"/>
</dbReference>
<keyword evidence="7" id="KW-0812">Transmembrane</keyword>
<dbReference type="InterPro" id="IPR036909">
    <property type="entry name" value="Cyt_c-like_dom_sf"/>
</dbReference>
<dbReference type="SUPFAM" id="SSF46626">
    <property type="entry name" value="Cytochrome c"/>
    <property type="match status" value="3"/>
</dbReference>
<dbReference type="RefSeq" id="WP_132028682.1">
    <property type="nucleotide sequence ID" value="NZ_SMAI01000001.1"/>
</dbReference>
<gene>
    <name evidence="9" type="ORF">EDC64_101175</name>
</gene>
<protein>
    <submittedName>
        <fullName evidence="9">Cytochrome c553</fullName>
    </submittedName>
</protein>
<keyword evidence="4" id="KW-0249">Electron transport</keyword>
<keyword evidence="10" id="KW-1185">Reference proteome</keyword>
<evidence type="ECO:0000256" key="5">
    <source>
        <dbReference type="ARBA" id="ARBA00023004"/>
    </source>
</evidence>
<dbReference type="Gene3D" id="1.10.760.10">
    <property type="entry name" value="Cytochrome c-like domain"/>
    <property type="match status" value="3"/>
</dbReference>
<keyword evidence="7" id="KW-0472">Membrane</keyword>
<dbReference type="EMBL" id="SMAI01000001">
    <property type="protein sequence ID" value="TCT07656.1"/>
    <property type="molecule type" value="Genomic_DNA"/>
</dbReference>
<dbReference type="Pfam" id="PF13442">
    <property type="entry name" value="Cytochrome_CBB3"/>
    <property type="match status" value="1"/>
</dbReference>
<evidence type="ECO:0000313" key="10">
    <source>
        <dbReference type="Proteomes" id="UP000294664"/>
    </source>
</evidence>
<dbReference type="Pfam" id="PF00034">
    <property type="entry name" value="Cytochrom_C"/>
    <property type="match status" value="1"/>
</dbReference>
<organism evidence="9 10">
    <name type="scientific">Aquabacter spiritensis</name>
    <dbReference type="NCBI Taxonomy" id="933073"/>
    <lineage>
        <taxon>Bacteria</taxon>
        <taxon>Pseudomonadati</taxon>
        <taxon>Pseudomonadota</taxon>
        <taxon>Alphaproteobacteria</taxon>
        <taxon>Hyphomicrobiales</taxon>
        <taxon>Xanthobacteraceae</taxon>
        <taxon>Aquabacter</taxon>
    </lineage>
</organism>
<evidence type="ECO:0000256" key="6">
    <source>
        <dbReference type="PROSITE-ProRule" id="PRU00433"/>
    </source>
</evidence>
<keyword evidence="5 6" id="KW-0408">Iron</keyword>
<dbReference type="PANTHER" id="PTHR33751">
    <property type="entry name" value="CBB3-TYPE CYTOCHROME C OXIDASE SUBUNIT FIXP"/>
    <property type="match status" value="1"/>
</dbReference>
<proteinExistence type="predicted"/>
<comment type="caution">
    <text evidence="9">The sequence shown here is derived from an EMBL/GenBank/DDBJ whole genome shotgun (WGS) entry which is preliminary data.</text>
</comment>
<dbReference type="AlphaFoldDB" id="A0A4R3M499"/>
<evidence type="ECO:0000256" key="4">
    <source>
        <dbReference type="ARBA" id="ARBA00022982"/>
    </source>
</evidence>
<name>A0A4R3M499_9HYPH</name>
<dbReference type="OrthoDB" id="9773456at2"/>
<evidence type="ECO:0000256" key="3">
    <source>
        <dbReference type="ARBA" id="ARBA00022723"/>
    </source>
</evidence>
<feature type="domain" description="Cytochrome c" evidence="8">
    <location>
        <begin position="74"/>
        <end position="160"/>
    </location>
</feature>
<sequence>MRPPRLTLRRAAIGLAILAVVGAGGGFIVAWSGLYNIAASSGHIRAVERFLRFGLTQSVDLRAPNGSPDLEDPDLIRLGAGHFYAGCAYCHGAPGTPISPVAAAMLPAPPSLVGARAAWTAGELFWIVKHGIKYTGMPAWPAASRDDEVWAMVAFLWALPGLDAVAYRRLAMGGVEIAPSSGRELALASSVTDAVGACARCHGAEDRPPPSARVPRLQGQPAEMLRAALEAYAAGTRHSGIMQLAVSGLSTADLRHLADYYARLPSPAPAEASAGQEAGASTAAGRHLAAEGRAVAGIPPCLSCHGPDASPLYPRLAGQSSAYLAAQLHAWKRGDKGSTALNAIMAPIAERLTPDDIAAVSTYFATLDPAGETGQRDAKTGRPQ</sequence>
<feature type="domain" description="Cytochrome c" evidence="8">
    <location>
        <begin position="177"/>
        <end position="265"/>
    </location>
</feature>
<dbReference type="PANTHER" id="PTHR33751:SF9">
    <property type="entry name" value="CYTOCHROME C4"/>
    <property type="match status" value="1"/>
</dbReference>
<keyword evidence="2 6" id="KW-0349">Heme</keyword>
<accession>A0A4R3M499</accession>
<evidence type="ECO:0000313" key="9">
    <source>
        <dbReference type="EMBL" id="TCT07656.1"/>
    </source>
</evidence>
<dbReference type="InterPro" id="IPR050597">
    <property type="entry name" value="Cytochrome_c_Oxidase_Subunit"/>
</dbReference>
<evidence type="ECO:0000259" key="8">
    <source>
        <dbReference type="PROSITE" id="PS51007"/>
    </source>
</evidence>
<keyword evidence="3 6" id="KW-0479">Metal-binding</keyword>
<evidence type="ECO:0000256" key="2">
    <source>
        <dbReference type="ARBA" id="ARBA00022617"/>
    </source>
</evidence>
<dbReference type="GO" id="GO:0046872">
    <property type="term" value="F:metal ion binding"/>
    <property type="evidence" value="ECO:0007669"/>
    <property type="project" value="UniProtKB-KW"/>
</dbReference>
<evidence type="ECO:0000256" key="7">
    <source>
        <dbReference type="SAM" id="Phobius"/>
    </source>
</evidence>
<feature type="domain" description="Cytochrome c" evidence="8">
    <location>
        <begin position="287"/>
        <end position="368"/>
    </location>
</feature>